<feature type="compositionally biased region" description="Low complexity" evidence="1">
    <location>
        <begin position="69"/>
        <end position="92"/>
    </location>
</feature>
<evidence type="ECO:0000256" key="1">
    <source>
        <dbReference type="SAM" id="MobiDB-lite"/>
    </source>
</evidence>
<proteinExistence type="predicted"/>
<dbReference type="Pfam" id="PF02897">
    <property type="entry name" value="Peptidase_S9_N"/>
    <property type="match status" value="1"/>
</dbReference>
<reference evidence="3" key="1">
    <citation type="submission" date="2022-08" db="EMBL/GenBank/DDBJ databases">
        <authorList>
            <person name="Gutierrez-Valencia J."/>
        </authorList>
    </citation>
    <scope>NUCLEOTIDE SEQUENCE</scope>
</reference>
<dbReference type="AlphaFoldDB" id="A0AAV0LPG9"/>
<dbReference type="GO" id="GO:0005829">
    <property type="term" value="C:cytosol"/>
    <property type="evidence" value="ECO:0007669"/>
    <property type="project" value="TreeGrafter"/>
</dbReference>
<evidence type="ECO:0000313" key="3">
    <source>
        <dbReference type="EMBL" id="CAI0435434.1"/>
    </source>
</evidence>
<dbReference type="PANTHER" id="PTHR42881">
    <property type="entry name" value="PROLYL ENDOPEPTIDASE"/>
    <property type="match status" value="1"/>
</dbReference>
<feature type="domain" description="Peptidase S9A N-terminal" evidence="2">
    <location>
        <begin position="99"/>
        <end position="500"/>
    </location>
</feature>
<comment type="caution">
    <text evidence="3">The sequence shown here is derived from an EMBL/GenBank/DDBJ whole genome shotgun (WGS) entry which is preliminary data.</text>
</comment>
<dbReference type="Gene3D" id="2.130.10.120">
    <property type="entry name" value="Prolyl oligopeptidase, N-terminal domain"/>
    <property type="match status" value="1"/>
</dbReference>
<sequence length="509" mass="56888">MFSSLYHRCCTPFIILLPSSANPLSFSPPLRLARRLRLSAQQVSLYSNSPSFPIPPTNNHQKPSPPRPFSSLSASPLLTSPPSTMGSLSAPAGGLLPYPPARRDETVVEDYHGVKVSDPYRWLEDPDSEETKAFVEEQVKLTDSVLKTCDAREKLKEKITKLFDHPRYEAPSKRGDKYFYFHNTGLQAQSVLYVQDGLEGEPEVLLDPNTLSEDGTVALGKLSVSEDGKYLAYGVSSSGSDWITIKVMRVEDKRVEEDTISWAKFTGISWTHDSKGFFYSRYPAPKDGEKLDAGTETNINLYQESYYHFLGTDQSEDILCWKDQENPKHFFGASVADDGKHVLLHISEGCDPVNKIYYCDISTLPGGLEGFKGSNKLLPFTKLVDNFDAQYEPVANDGTTFTFLTNKDAPRYKLVRVDLNDPSSWTDVVPESEKDVLESADVVNGDKLILSYLSDVKNVLEIRDLKTGSFLHQLPIDIGTVTRVSGFDRSEFQVKQVSSFSLILSAWLD</sequence>
<dbReference type="EMBL" id="CAMGYJ010000006">
    <property type="protein sequence ID" value="CAI0435434.1"/>
    <property type="molecule type" value="Genomic_DNA"/>
</dbReference>
<name>A0AAV0LPG9_9ROSI</name>
<dbReference type="InterPro" id="IPR023302">
    <property type="entry name" value="Pept_S9A_N"/>
</dbReference>
<evidence type="ECO:0000259" key="2">
    <source>
        <dbReference type="Pfam" id="PF02897"/>
    </source>
</evidence>
<organism evidence="3 4">
    <name type="scientific">Linum tenue</name>
    <dbReference type="NCBI Taxonomy" id="586396"/>
    <lineage>
        <taxon>Eukaryota</taxon>
        <taxon>Viridiplantae</taxon>
        <taxon>Streptophyta</taxon>
        <taxon>Embryophyta</taxon>
        <taxon>Tracheophyta</taxon>
        <taxon>Spermatophyta</taxon>
        <taxon>Magnoliopsida</taxon>
        <taxon>eudicotyledons</taxon>
        <taxon>Gunneridae</taxon>
        <taxon>Pentapetalae</taxon>
        <taxon>rosids</taxon>
        <taxon>fabids</taxon>
        <taxon>Malpighiales</taxon>
        <taxon>Linaceae</taxon>
        <taxon>Linum</taxon>
    </lineage>
</organism>
<keyword evidence="4" id="KW-1185">Reference proteome</keyword>
<accession>A0AAV0LPG9</accession>
<feature type="compositionally biased region" description="Polar residues" evidence="1">
    <location>
        <begin position="49"/>
        <end position="62"/>
    </location>
</feature>
<dbReference type="InterPro" id="IPR051167">
    <property type="entry name" value="Prolyl_oligopep/macrocyclase"/>
</dbReference>
<dbReference type="PANTHER" id="PTHR42881:SF2">
    <property type="entry name" value="PROLYL ENDOPEPTIDASE"/>
    <property type="match status" value="1"/>
</dbReference>
<dbReference type="Proteomes" id="UP001154282">
    <property type="component" value="Unassembled WGS sequence"/>
</dbReference>
<dbReference type="FunFam" id="2.130.10.120:FF:000001">
    <property type="entry name" value="Prolyl endopeptidase"/>
    <property type="match status" value="1"/>
</dbReference>
<dbReference type="GO" id="GO:0070012">
    <property type="term" value="F:oligopeptidase activity"/>
    <property type="evidence" value="ECO:0007669"/>
    <property type="project" value="TreeGrafter"/>
</dbReference>
<protein>
    <recommendedName>
        <fullName evidence="2">Peptidase S9A N-terminal domain-containing protein</fullName>
    </recommendedName>
</protein>
<feature type="region of interest" description="Disordered" evidence="1">
    <location>
        <begin position="49"/>
        <end position="92"/>
    </location>
</feature>
<dbReference type="FunFam" id="3.40.50.1820:FF:000275">
    <property type="entry name" value="Prolyl endopeptidase"/>
    <property type="match status" value="1"/>
</dbReference>
<dbReference type="GO" id="GO:0004252">
    <property type="term" value="F:serine-type endopeptidase activity"/>
    <property type="evidence" value="ECO:0007669"/>
    <property type="project" value="InterPro"/>
</dbReference>
<gene>
    <name evidence="3" type="ORF">LITE_LOCUS24697</name>
</gene>
<evidence type="ECO:0000313" key="4">
    <source>
        <dbReference type="Proteomes" id="UP001154282"/>
    </source>
</evidence>
<dbReference type="SUPFAM" id="SSF50993">
    <property type="entry name" value="Peptidase/esterase 'gauge' domain"/>
    <property type="match status" value="1"/>
</dbReference>